<keyword evidence="3" id="KW-1185">Reference proteome</keyword>
<dbReference type="EMBL" id="MF324906">
    <property type="protein sequence ID" value="ASR84649.1"/>
    <property type="molecule type" value="Genomic_DNA"/>
</dbReference>
<dbReference type="KEGG" id="vg:77942357"/>
<evidence type="ECO:0000256" key="1">
    <source>
        <dbReference type="SAM" id="MobiDB-lite"/>
    </source>
</evidence>
<evidence type="ECO:0000313" key="2">
    <source>
        <dbReference type="EMBL" id="ASR84649.1"/>
    </source>
</evidence>
<reference evidence="2 3" key="1">
    <citation type="submission" date="2017-06" db="EMBL/GenBank/DDBJ databases">
        <authorList>
            <person name="Farren J.M."/>
            <person name="Feneis A.M."/>
            <person name="Firkus N.C."/>
            <person name="Flanders A.H."/>
            <person name="Ford M.A."/>
            <person name="Greenwaldt M.E."/>
            <person name="Htoo L.P."/>
            <person name="Johnson E.S."/>
            <person name="Kubacki D.C."/>
            <person name="Lee D.S."/>
            <person name="Revie H.B."/>
            <person name="Rossin C."/>
            <person name="Schommer E.M."/>
            <person name="Schroeder K.A."/>
            <person name="Struss M.J."/>
            <person name="Tarras A.R."/>
            <person name="Troje M.P."/>
            <person name="Urick M.N."/>
            <person name="Williams B.R."/>
            <person name="Witt A.Y."/>
            <person name="Bonilla J.A."/>
            <person name="Klyczek K."/>
            <person name="Mavrich T.R."/>
            <person name="Garlena R.A."/>
            <person name="Russell D.A."/>
            <person name="Pope W.H."/>
            <person name="Jacobs-Sera D."/>
            <person name="Hendrix R.W."/>
            <person name="Hatfull G.F."/>
        </authorList>
    </citation>
    <scope>NUCLEOTIDE SEQUENCE [LARGE SCALE GENOMIC DNA]</scope>
</reference>
<protein>
    <submittedName>
        <fullName evidence="2">Uncharacterized protein</fullName>
    </submittedName>
</protein>
<sequence>MTFTSHGHHIPGTVDTDELPGTSRARCGGPNMCAICRRDSTTQNPYWEVKKPEPEEKANEPLMVTKFHKRGPEAEVMFFTGEREEANDIIRWLRSHGIPASFQEEIHETIYSDYADPREIKVPATIVISQGSDGRNTTYIDVKPEWAVIHYDGDRSYVDVLPLKHFQDQFLVCQEIDPAAGIIQVEVK</sequence>
<accession>A0A222ZJV1</accession>
<evidence type="ECO:0000313" key="3">
    <source>
        <dbReference type="Proteomes" id="UP000222536"/>
    </source>
</evidence>
<dbReference type="Proteomes" id="UP000222536">
    <property type="component" value="Segment"/>
</dbReference>
<gene>
    <name evidence="2" type="primary">70</name>
    <name evidence="2" type="ORF">SEA_CHEESY_70</name>
</gene>
<name>A0A222ZJV1_9CAUD</name>
<feature type="region of interest" description="Disordered" evidence="1">
    <location>
        <begin position="1"/>
        <end position="23"/>
    </location>
</feature>
<proteinExistence type="predicted"/>
<organism evidence="2 3">
    <name type="scientific">Arthrobacter phage Cheesy</name>
    <dbReference type="NCBI Taxonomy" id="2015816"/>
    <lineage>
        <taxon>Viruses</taxon>
        <taxon>Duplodnaviria</taxon>
        <taxon>Heunggongvirae</taxon>
        <taxon>Uroviricota</taxon>
        <taxon>Caudoviricetes</taxon>
        <taxon>Mudcatvirus</taxon>
        <taxon>Mudcatvirus cheesy</taxon>
    </lineage>
</organism>
<dbReference type="GeneID" id="77942357"/>
<dbReference type="RefSeq" id="YP_010666257.1">
    <property type="nucleotide sequence ID" value="NC_070940.1"/>
</dbReference>